<feature type="region of interest" description="Disordered" evidence="1">
    <location>
        <begin position="38"/>
        <end position="86"/>
    </location>
</feature>
<keyword evidence="2" id="KW-0418">Kinase</keyword>
<evidence type="ECO:0000313" key="2">
    <source>
        <dbReference type="EMBL" id="KPI90703.1"/>
    </source>
</evidence>
<comment type="caution">
    <text evidence="2">The sequence shown here is derived from an EMBL/GenBank/DDBJ whole genome shotgun (WGS) entry which is preliminary data.</text>
</comment>
<feature type="compositionally biased region" description="Polar residues" evidence="1">
    <location>
        <begin position="77"/>
        <end position="86"/>
    </location>
</feature>
<feature type="region of interest" description="Disordered" evidence="1">
    <location>
        <begin position="287"/>
        <end position="308"/>
    </location>
</feature>
<feature type="region of interest" description="Disordered" evidence="1">
    <location>
        <begin position="754"/>
        <end position="780"/>
    </location>
</feature>
<reference evidence="2 3" key="1">
    <citation type="journal article" date="2015" name="PLoS Pathog.">
        <title>Leptomonas seymouri: Adaptations to the Dixenous Life Cycle Analyzed by Genome Sequencing, Transcriptome Profiling and Co-infection with Leishmania donovani.</title>
        <authorList>
            <person name="Kraeva N."/>
            <person name="Butenko A."/>
            <person name="Hlavacova J."/>
            <person name="Kostygov A."/>
            <person name="Myskova J."/>
            <person name="Grybchuk D."/>
            <person name="Lestinova T."/>
            <person name="Votypka J."/>
            <person name="Volf P."/>
            <person name="Opperdoes F."/>
            <person name="Flegontov P."/>
            <person name="Lukes J."/>
            <person name="Yurchenko V."/>
        </authorList>
    </citation>
    <scope>NUCLEOTIDE SEQUENCE [LARGE SCALE GENOMIC DNA]</scope>
    <source>
        <strain evidence="2 3">ATCC 30220</strain>
    </source>
</reference>
<sequence length="780" mass="83484">MDDIKFPAWVKGSPTLVMASVLSQLLIEESAGRMSPAATAAAAGGRGQEKAGCVVNDDESTSSDSAPRGGGALLNRKSAQSTSNGSGVVDSGYLRMVDRLMDLNSKALDSLRPSSASGSRTTLVQTTTLAFAQQSTFLTAVSACGASARHRCSYNLNNEKGTAASVDILHDARVRTLLRLSRLNDILTSSEATQLAISQRTAAAMVSFFAFAVSCRAGGIPAARTKGFFTECSSLYTTLFSKLRTLRFACDVSVEDFTASLVACGLKLRDDDDDEFDEVGVAVMNEGSGSSHIPHSTRSATGTPAVATNNNSPRVPLLAAVSTTTGREKNMGLAGFGYRSLDPTFVSSIPQEIDACVGDTVALGIIRGVALTYSQQLFYLGPDLVNHLHDLADEFATSTHRRELPYKRVLSILLEAISRSRVIDYGRTNNWITAIIQETYVIRGLFQREVLHAHVVSATLTLLIRQYQEMAKECAAKVVDLGAMPDFTEGDQLMELVWKALHDVIGSWEDVVATAEKRPLTLFRHNIEIVVQHLLRTEVERLRCYYIITSATAAYQESLIAPQSQSMSQLPWQTPESVGTPLAAATRSPLRPPPPPAARTTASAYFPSEEEEALRILICRNIVKLLLLPTSIMNILPPSDEANQLRLSLTSTAARVLSVVTAVEFSSSNARKLSSATFDPRSVMGSRRMTVSSVGEAATDSLTITRQRARFSNNFYRSIESILHELIQTVLQQPDGSSQSAAAAAVAAAAAGAAPSTPVATSPASSKVASPSSPAAPKDP</sequence>
<evidence type="ECO:0000256" key="1">
    <source>
        <dbReference type="SAM" id="MobiDB-lite"/>
    </source>
</evidence>
<keyword evidence="2" id="KW-0808">Transferase</keyword>
<accession>A0A0N1I437</accession>
<dbReference type="AlphaFoldDB" id="A0A0N1I437"/>
<keyword evidence="3" id="KW-1185">Reference proteome</keyword>
<protein>
    <submittedName>
        <fullName evidence="2">Putative phosphatidylinositol 4-kinase alpha</fullName>
    </submittedName>
</protein>
<dbReference type="Proteomes" id="UP000038009">
    <property type="component" value="Unassembled WGS sequence"/>
</dbReference>
<dbReference type="VEuPathDB" id="TriTrypDB:Lsey_0002_0270"/>
<proteinExistence type="predicted"/>
<organism evidence="2 3">
    <name type="scientific">Leptomonas seymouri</name>
    <dbReference type="NCBI Taxonomy" id="5684"/>
    <lineage>
        <taxon>Eukaryota</taxon>
        <taxon>Discoba</taxon>
        <taxon>Euglenozoa</taxon>
        <taxon>Kinetoplastea</taxon>
        <taxon>Metakinetoplastina</taxon>
        <taxon>Trypanosomatida</taxon>
        <taxon>Trypanosomatidae</taxon>
        <taxon>Leishmaniinae</taxon>
        <taxon>Leptomonas</taxon>
    </lineage>
</organism>
<gene>
    <name evidence="2" type="ORF">ABL78_0139</name>
</gene>
<feature type="region of interest" description="Disordered" evidence="1">
    <location>
        <begin position="570"/>
        <end position="601"/>
    </location>
</feature>
<name>A0A0N1I437_LEPSE</name>
<dbReference type="GO" id="GO:0016301">
    <property type="term" value="F:kinase activity"/>
    <property type="evidence" value="ECO:0007669"/>
    <property type="project" value="UniProtKB-KW"/>
</dbReference>
<evidence type="ECO:0000313" key="3">
    <source>
        <dbReference type="Proteomes" id="UP000038009"/>
    </source>
</evidence>
<dbReference type="EMBL" id="LJSK01000002">
    <property type="protein sequence ID" value="KPI90703.1"/>
    <property type="molecule type" value="Genomic_DNA"/>
</dbReference>
<feature type="non-terminal residue" evidence="2">
    <location>
        <position position="780"/>
    </location>
</feature>